<accession>A0A2M3ZN79</accession>
<dbReference type="EMBL" id="GGFM01009201">
    <property type="protein sequence ID" value="MBW29952.1"/>
    <property type="molecule type" value="Transcribed_RNA"/>
</dbReference>
<organism evidence="1">
    <name type="scientific">Anopheles braziliensis</name>
    <dbReference type="NCBI Taxonomy" id="58242"/>
    <lineage>
        <taxon>Eukaryota</taxon>
        <taxon>Metazoa</taxon>
        <taxon>Ecdysozoa</taxon>
        <taxon>Arthropoda</taxon>
        <taxon>Hexapoda</taxon>
        <taxon>Insecta</taxon>
        <taxon>Pterygota</taxon>
        <taxon>Neoptera</taxon>
        <taxon>Endopterygota</taxon>
        <taxon>Diptera</taxon>
        <taxon>Nematocera</taxon>
        <taxon>Culicoidea</taxon>
        <taxon>Culicidae</taxon>
        <taxon>Anophelinae</taxon>
        <taxon>Anopheles</taxon>
    </lineage>
</organism>
<reference evidence="1" key="1">
    <citation type="submission" date="2018-01" db="EMBL/GenBank/DDBJ databases">
        <title>An insight into the sialome of Amazonian anophelines.</title>
        <authorList>
            <person name="Ribeiro J.M."/>
            <person name="Scarpassa V."/>
            <person name="Calvo E."/>
        </authorList>
    </citation>
    <scope>NUCLEOTIDE SEQUENCE</scope>
    <source>
        <tissue evidence="1">Salivary glands</tissue>
    </source>
</reference>
<sequence length="67" mass="7514">MSLYWKVFPVLLFSLSFLLLLSLSLSHPLHLSVVLSLALARGSIRWFFVVEFLATQKGGTNNGNESF</sequence>
<dbReference type="AlphaFoldDB" id="A0A2M3ZN79"/>
<protein>
    <submittedName>
        <fullName evidence="1">Putative secreted peptide</fullName>
    </submittedName>
</protein>
<name>A0A2M3ZN79_9DIPT</name>
<proteinExistence type="predicted"/>
<evidence type="ECO:0000313" key="1">
    <source>
        <dbReference type="EMBL" id="MBW29952.1"/>
    </source>
</evidence>